<sequence length="57" mass="6451">MSPVNEIGKPIFSLGKANFLPKPAGNENYYHNNLTFPTVFRRADDFIKHQITSKKSA</sequence>
<name>A0ABU3ZK10_9GAMM</name>
<comment type="caution">
    <text evidence="1">The sequence shown here is derived from an EMBL/GenBank/DDBJ whole genome shotgun (WGS) entry which is preliminary data.</text>
</comment>
<evidence type="ECO:0000313" key="2">
    <source>
        <dbReference type="Proteomes" id="UP001186452"/>
    </source>
</evidence>
<keyword evidence="2" id="KW-1185">Reference proteome</keyword>
<evidence type="ECO:0000313" key="1">
    <source>
        <dbReference type="EMBL" id="MDV5170436.1"/>
    </source>
</evidence>
<accession>A0ABU3ZK10</accession>
<dbReference type="EMBL" id="JAWJZI010000005">
    <property type="protein sequence ID" value="MDV5170436.1"/>
    <property type="molecule type" value="Genomic_DNA"/>
</dbReference>
<organism evidence="1 2">
    <name type="scientific">Photobacterium rosenbergii</name>
    <dbReference type="NCBI Taxonomy" id="294936"/>
    <lineage>
        <taxon>Bacteria</taxon>
        <taxon>Pseudomonadati</taxon>
        <taxon>Pseudomonadota</taxon>
        <taxon>Gammaproteobacteria</taxon>
        <taxon>Vibrionales</taxon>
        <taxon>Vibrionaceae</taxon>
        <taxon>Photobacterium</taxon>
    </lineage>
</organism>
<gene>
    <name evidence="1" type="ORF">R2X38_15640</name>
</gene>
<reference evidence="1 2" key="1">
    <citation type="submission" date="2023-10" db="EMBL/GenBank/DDBJ databases">
        <title>Marine bacteria isolated from horseshoe crab.</title>
        <authorList>
            <person name="Cheng T.H."/>
        </authorList>
    </citation>
    <scope>NUCLEOTIDE SEQUENCE [LARGE SCALE GENOMIC DNA]</scope>
    <source>
        <strain evidence="1 2">HSC6</strain>
    </source>
</reference>
<dbReference type="RefSeq" id="WP_317523241.1">
    <property type="nucleotide sequence ID" value="NZ_JAWJZI010000005.1"/>
</dbReference>
<proteinExistence type="predicted"/>
<protein>
    <submittedName>
        <fullName evidence="1">Uncharacterized protein</fullName>
    </submittedName>
</protein>
<dbReference type="Proteomes" id="UP001186452">
    <property type="component" value="Unassembled WGS sequence"/>
</dbReference>